<reference evidence="3 4" key="1">
    <citation type="submission" date="2023-03" db="EMBL/GenBank/DDBJ databases">
        <title>Draft genome sequence of Streptomyces sp. RB6PN23 isolated from peat swamp forest in Thailand.</title>
        <authorList>
            <person name="Klaysubun C."/>
            <person name="Duangmal K."/>
        </authorList>
    </citation>
    <scope>NUCLEOTIDE SEQUENCE [LARGE SCALE GENOMIC DNA]</scope>
    <source>
        <strain evidence="3 4">RB6PN23</strain>
    </source>
</reference>
<name>A0ABT5ZNU7_9ACTN</name>
<evidence type="ECO:0000313" key="3">
    <source>
        <dbReference type="EMBL" id="MDF3291493.1"/>
    </source>
</evidence>
<evidence type="ECO:0000313" key="4">
    <source>
        <dbReference type="Proteomes" id="UP001216579"/>
    </source>
</evidence>
<comment type="caution">
    <text evidence="3">The sequence shown here is derived from an EMBL/GenBank/DDBJ whole genome shotgun (WGS) entry which is preliminary data.</text>
</comment>
<organism evidence="3 4">
    <name type="scientific">Streptomyces silvisoli</name>
    <dbReference type="NCBI Taxonomy" id="3034235"/>
    <lineage>
        <taxon>Bacteria</taxon>
        <taxon>Bacillati</taxon>
        <taxon>Actinomycetota</taxon>
        <taxon>Actinomycetes</taxon>
        <taxon>Kitasatosporales</taxon>
        <taxon>Streptomycetaceae</taxon>
        <taxon>Streptomyces</taxon>
    </lineage>
</organism>
<feature type="domain" description="Mycothiol-dependent maleylpyruvate isomerase metal-binding" evidence="1">
    <location>
        <begin position="22"/>
        <end position="160"/>
    </location>
</feature>
<dbReference type="SUPFAM" id="SSF109854">
    <property type="entry name" value="DinB/YfiT-like putative metalloenzymes"/>
    <property type="match status" value="1"/>
</dbReference>
<dbReference type="EMBL" id="JARJBC010000012">
    <property type="protein sequence ID" value="MDF3291493.1"/>
    <property type="molecule type" value="Genomic_DNA"/>
</dbReference>
<proteinExistence type="predicted"/>
<dbReference type="RefSeq" id="WP_276094670.1">
    <property type="nucleotide sequence ID" value="NZ_JARJBC010000012.1"/>
</dbReference>
<keyword evidence="4" id="KW-1185">Reference proteome</keyword>
<evidence type="ECO:0000259" key="2">
    <source>
        <dbReference type="Pfam" id="PF17844"/>
    </source>
</evidence>
<dbReference type="Proteomes" id="UP001216579">
    <property type="component" value="Unassembled WGS sequence"/>
</dbReference>
<sequence length="264" mass="28029">MPSRSRKSRSYDPEKTRRALVAQAGAVAEAVRGLAPEAFQRRTRVGGWTVRELVAHLARQVEVMPRVLAAEAPAAADLTLTRWARSTASLADRLDADTREAADESPDVADRLARAVAALEAAVAGPLPDRLVRITLGSLTAADFAVTRLVELVVHTDDLADATGLDIPVDRQALAATTRLLADALAEAAPGNSVELRVPPFAAVQCVTGPRHTRGTPPNVVETDPLTWIRMATGRLTWAEALDSARLSASGERADLSGYLPVLG</sequence>
<gene>
    <name evidence="3" type="ORF">P3G67_20085</name>
</gene>
<dbReference type="NCBIfam" id="TIGR03083">
    <property type="entry name" value="maleylpyruvate isomerase family mycothiol-dependent enzyme"/>
    <property type="match status" value="1"/>
</dbReference>
<dbReference type="Gene3D" id="3.30.1050.40">
    <property type="match status" value="1"/>
</dbReference>
<dbReference type="InterPro" id="IPR041629">
    <property type="entry name" value="SCP_3"/>
</dbReference>
<dbReference type="InterPro" id="IPR034660">
    <property type="entry name" value="DinB/YfiT-like"/>
</dbReference>
<dbReference type="InterPro" id="IPR024344">
    <property type="entry name" value="MDMPI_metal-binding"/>
</dbReference>
<dbReference type="InterPro" id="IPR017517">
    <property type="entry name" value="Maleyloyr_isom"/>
</dbReference>
<protein>
    <submittedName>
        <fullName evidence="3">Sterol carrier family protein</fullName>
    </submittedName>
</protein>
<dbReference type="Pfam" id="PF17844">
    <property type="entry name" value="SCP_3"/>
    <property type="match status" value="1"/>
</dbReference>
<evidence type="ECO:0000259" key="1">
    <source>
        <dbReference type="Pfam" id="PF11716"/>
    </source>
</evidence>
<feature type="domain" description="Bacterial SCP orthologue" evidence="2">
    <location>
        <begin position="170"/>
        <end position="262"/>
    </location>
</feature>
<dbReference type="Pfam" id="PF11716">
    <property type="entry name" value="MDMPI_N"/>
    <property type="match status" value="1"/>
</dbReference>
<accession>A0ABT5ZNU7</accession>